<dbReference type="InterPro" id="IPR011009">
    <property type="entry name" value="Kinase-like_dom_sf"/>
</dbReference>
<evidence type="ECO:0000256" key="3">
    <source>
        <dbReference type="ARBA" id="ARBA00022692"/>
    </source>
</evidence>
<organism evidence="10 11">
    <name type="scientific">Deinandra increscens subsp. villosa</name>
    <dbReference type="NCBI Taxonomy" id="3103831"/>
    <lineage>
        <taxon>Eukaryota</taxon>
        <taxon>Viridiplantae</taxon>
        <taxon>Streptophyta</taxon>
        <taxon>Embryophyta</taxon>
        <taxon>Tracheophyta</taxon>
        <taxon>Spermatophyta</taxon>
        <taxon>Magnoliopsida</taxon>
        <taxon>eudicotyledons</taxon>
        <taxon>Gunneridae</taxon>
        <taxon>Pentapetalae</taxon>
        <taxon>asterids</taxon>
        <taxon>campanulids</taxon>
        <taxon>Asterales</taxon>
        <taxon>Asteraceae</taxon>
        <taxon>Asteroideae</taxon>
        <taxon>Heliantheae alliance</taxon>
        <taxon>Madieae</taxon>
        <taxon>Madiinae</taxon>
        <taxon>Deinandra</taxon>
    </lineage>
</organism>
<comment type="subcellular location">
    <subcellularLocation>
        <location evidence="1">Membrane</location>
    </subcellularLocation>
</comment>
<evidence type="ECO:0000259" key="9">
    <source>
        <dbReference type="PROSITE" id="PS50011"/>
    </source>
</evidence>
<keyword evidence="5 7" id="KW-1133">Transmembrane helix</keyword>
<evidence type="ECO:0000256" key="5">
    <source>
        <dbReference type="ARBA" id="ARBA00022989"/>
    </source>
</evidence>
<feature type="transmembrane region" description="Helical" evidence="7">
    <location>
        <begin position="248"/>
        <end position="270"/>
    </location>
</feature>
<comment type="caution">
    <text evidence="10">The sequence shown here is derived from an EMBL/GenBank/DDBJ whole genome shotgun (WGS) entry which is preliminary data.</text>
</comment>
<dbReference type="Pfam" id="PF08263">
    <property type="entry name" value="LRRNT_2"/>
    <property type="match status" value="1"/>
</dbReference>
<evidence type="ECO:0000256" key="6">
    <source>
        <dbReference type="ARBA" id="ARBA00023136"/>
    </source>
</evidence>
<name>A0AAP0D4V2_9ASTR</name>
<protein>
    <recommendedName>
        <fullName evidence="9">Protein kinase domain-containing protein</fullName>
    </recommendedName>
</protein>
<accession>A0AAP0D4V2</accession>
<evidence type="ECO:0000256" key="7">
    <source>
        <dbReference type="SAM" id="Phobius"/>
    </source>
</evidence>
<dbReference type="Gene3D" id="3.30.200.20">
    <property type="entry name" value="Phosphorylase Kinase, domain 1"/>
    <property type="match status" value="1"/>
</dbReference>
<evidence type="ECO:0000256" key="1">
    <source>
        <dbReference type="ARBA" id="ARBA00004370"/>
    </source>
</evidence>
<dbReference type="Pfam" id="PF07714">
    <property type="entry name" value="PK_Tyr_Ser-Thr"/>
    <property type="match status" value="1"/>
</dbReference>
<dbReference type="GO" id="GO:0016020">
    <property type="term" value="C:membrane"/>
    <property type="evidence" value="ECO:0007669"/>
    <property type="project" value="UniProtKB-SubCell"/>
</dbReference>
<evidence type="ECO:0000256" key="2">
    <source>
        <dbReference type="ARBA" id="ARBA00022614"/>
    </source>
</evidence>
<dbReference type="Gene3D" id="1.10.510.10">
    <property type="entry name" value="Transferase(Phosphotransferase) domain 1"/>
    <property type="match status" value="2"/>
</dbReference>
<dbReference type="Gene3D" id="3.80.10.10">
    <property type="entry name" value="Ribonuclease Inhibitor"/>
    <property type="match status" value="2"/>
</dbReference>
<evidence type="ECO:0000256" key="8">
    <source>
        <dbReference type="SAM" id="SignalP"/>
    </source>
</evidence>
<dbReference type="InterPro" id="IPR001611">
    <property type="entry name" value="Leu-rich_rpt"/>
</dbReference>
<dbReference type="InterPro" id="IPR013210">
    <property type="entry name" value="LRR_N_plant-typ"/>
</dbReference>
<dbReference type="GO" id="GO:0005524">
    <property type="term" value="F:ATP binding"/>
    <property type="evidence" value="ECO:0007669"/>
    <property type="project" value="InterPro"/>
</dbReference>
<keyword evidence="4" id="KW-0677">Repeat</keyword>
<dbReference type="InterPro" id="IPR050994">
    <property type="entry name" value="At_inactive_RLKs"/>
</dbReference>
<dbReference type="InterPro" id="IPR001245">
    <property type="entry name" value="Ser-Thr/Tyr_kinase_cat_dom"/>
</dbReference>
<keyword evidence="2" id="KW-0433">Leucine-rich repeat</keyword>
<keyword evidence="11" id="KW-1185">Reference proteome</keyword>
<keyword evidence="8" id="KW-0732">Signal</keyword>
<feature type="chain" id="PRO_5042835974" description="Protein kinase domain-containing protein" evidence="8">
    <location>
        <begin position="24"/>
        <end position="607"/>
    </location>
</feature>
<dbReference type="PROSITE" id="PS50011">
    <property type="entry name" value="PROTEIN_KINASE_DOM"/>
    <property type="match status" value="1"/>
</dbReference>
<dbReference type="PANTHER" id="PTHR48010">
    <property type="entry name" value="OS05G0588300 PROTEIN"/>
    <property type="match status" value="1"/>
</dbReference>
<evidence type="ECO:0000256" key="4">
    <source>
        <dbReference type="ARBA" id="ARBA00022737"/>
    </source>
</evidence>
<gene>
    <name evidence="10" type="ORF">SSX86_013806</name>
</gene>
<dbReference type="Proteomes" id="UP001408789">
    <property type="component" value="Unassembled WGS sequence"/>
</dbReference>
<sequence>MGWVQSVIVVLFVFVLLFPEGKMETDDVIEALVDFMGNLAPGSMQNTPSWGWNRSSDPCLSHWHGVTCDKSNQTVKSIVLEQLNLSGTVDFESVCKETSLLLLSLKHNNLTGSLSSEMSNCKILKLLYLNGNQFSGNLPDSLTGLTNLVRIDISNNELSGNLPDMSRNTGLLSFLAQNNHFTGQLPNFNYRLLEDFDVSSNDLTGPVPDDTGRFGAKSFAGNPQLCGKELPNACPLEKKKKKKNSHDFLIYSGYAILGLIVLVLVALLFLKKREKLEDTKIDSYTSTKKGIKSAKDSGISSESKTCQSRSEFSITSAENGGLSASLVVLSTPVEAVNELRFEDLLRAPAELIRRGKHGSLYKVIPNGGITLVVKRIKDWEISRDEFKKRLQRIDQVKHPKVLPVIAYYCSKQEKLLVYEFQQNGSLFKHLQGSQNGQIFNWESRLNMACNTAEALAFMHKELKDDGIAHGNLKSSNILLTKDMDSCVSEYGLMVIDNGSQNSNAFSDDVYGFGVVLLELLTGKPTQSNGLDLAKWVNSVVKEEWTGEVFDKALVVEGASEEQMVGLLQIALKCINDSADLRPGMDQVVAMIVSLKEEEERSVDSSEP</sequence>
<dbReference type="SUPFAM" id="SSF56112">
    <property type="entry name" value="Protein kinase-like (PK-like)"/>
    <property type="match status" value="1"/>
</dbReference>
<dbReference type="EMBL" id="JBCNJP010000015">
    <property type="protein sequence ID" value="KAK9066483.1"/>
    <property type="molecule type" value="Genomic_DNA"/>
</dbReference>
<keyword evidence="3 7" id="KW-0812">Transmembrane</keyword>
<evidence type="ECO:0000313" key="11">
    <source>
        <dbReference type="Proteomes" id="UP001408789"/>
    </source>
</evidence>
<proteinExistence type="predicted"/>
<feature type="domain" description="Protein kinase" evidence="9">
    <location>
        <begin position="346"/>
        <end position="594"/>
    </location>
</feature>
<dbReference type="Pfam" id="PF00560">
    <property type="entry name" value="LRR_1"/>
    <property type="match status" value="2"/>
</dbReference>
<dbReference type="GO" id="GO:0004672">
    <property type="term" value="F:protein kinase activity"/>
    <property type="evidence" value="ECO:0007669"/>
    <property type="project" value="InterPro"/>
</dbReference>
<evidence type="ECO:0000313" key="10">
    <source>
        <dbReference type="EMBL" id="KAK9066483.1"/>
    </source>
</evidence>
<dbReference type="PANTHER" id="PTHR48010:SF22">
    <property type="entry name" value="OS09G0376600 PROTEIN"/>
    <property type="match status" value="1"/>
</dbReference>
<dbReference type="SUPFAM" id="SSF52058">
    <property type="entry name" value="L domain-like"/>
    <property type="match status" value="1"/>
</dbReference>
<keyword evidence="6 7" id="KW-0472">Membrane</keyword>
<reference evidence="10 11" key="1">
    <citation type="submission" date="2024-04" db="EMBL/GenBank/DDBJ databases">
        <title>The reference genome of an endangered Asteraceae, Deinandra increscens subsp. villosa, native to the Central Coast of California.</title>
        <authorList>
            <person name="Guilliams M."/>
            <person name="Hasenstab-Lehman K."/>
            <person name="Meyer R."/>
            <person name="Mcevoy S."/>
        </authorList>
    </citation>
    <scope>NUCLEOTIDE SEQUENCE [LARGE SCALE GENOMIC DNA]</scope>
    <source>
        <tissue evidence="10">Leaf</tissue>
    </source>
</reference>
<feature type="signal peptide" evidence="8">
    <location>
        <begin position="1"/>
        <end position="23"/>
    </location>
</feature>
<dbReference type="InterPro" id="IPR000719">
    <property type="entry name" value="Prot_kinase_dom"/>
</dbReference>
<dbReference type="AlphaFoldDB" id="A0AAP0D4V2"/>
<dbReference type="InterPro" id="IPR032675">
    <property type="entry name" value="LRR_dom_sf"/>
</dbReference>